<dbReference type="Gene3D" id="3.40.630.30">
    <property type="match status" value="1"/>
</dbReference>
<dbReference type="PROSITE" id="PS51186">
    <property type="entry name" value="GNAT"/>
    <property type="match status" value="1"/>
</dbReference>
<protein>
    <submittedName>
        <fullName evidence="2">Acetyltransferase (GNAT) domain-containing protein</fullName>
    </submittedName>
</protein>
<sequence>MNKVVGVCGCICSDCHIFEIDCLGCHSIEGKACWLHEVGLEICDFYECSVIERGLVHCGQCEIIPCERFWMNKNPRWTDEQHRKIVEGRALLLKELASTNDYYIKGIIDQQIKSNIADIVLRKLPDWFGIEEAIVEYVDKVKETLFYAAFMGSKPIGFLSLQFNNEYTSEIYVMGIMKEYHNRGIGRDLVERAVSYSIKNNYKLMIVKTLGESHPDQNYKGTREFYKKLGFYSVEEIQEIWGDNPCLIMVRPLL</sequence>
<reference evidence="2 3" key="1">
    <citation type="submission" date="2016-10" db="EMBL/GenBank/DDBJ databases">
        <authorList>
            <person name="de Groot N.N."/>
        </authorList>
    </citation>
    <scope>NUCLEOTIDE SEQUENCE [LARGE SCALE GENOMIC DNA]</scope>
    <source>
        <strain evidence="2 3">DSM 23310</strain>
    </source>
</reference>
<accession>A0A1H3BXN0</accession>
<dbReference type="GO" id="GO:0016747">
    <property type="term" value="F:acyltransferase activity, transferring groups other than amino-acyl groups"/>
    <property type="evidence" value="ECO:0007669"/>
    <property type="project" value="InterPro"/>
</dbReference>
<feature type="domain" description="N-acetyltransferase" evidence="1">
    <location>
        <begin position="107"/>
        <end position="254"/>
    </location>
</feature>
<dbReference type="EMBL" id="FNNG01000011">
    <property type="protein sequence ID" value="SDX46690.1"/>
    <property type="molecule type" value="Genomic_DNA"/>
</dbReference>
<keyword evidence="2" id="KW-0808">Transferase</keyword>
<organism evidence="2 3">
    <name type="scientific">Tepidimicrobium xylanilyticum</name>
    <dbReference type="NCBI Taxonomy" id="1123352"/>
    <lineage>
        <taxon>Bacteria</taxon>
        <taxon>Bacillati</taxon>
        <taxon>Bacillota</taxon>
        <taxon>Tissierellia</taxon>
        <taxon>Tissierellales</taxon>
        <taxon>Tepidimicrobiaceae</taxon>
        <taxon>Tepidimicrobium</taxon>
    </lineage>
</organism>
<gene>
    <name evidence="2" type="ORF">SAMN05660923_02354</name>
</gene>
<dbReference type="RefSeq" id="WP_200773769.1">
    <property type="nucleotide sequence ID" value="NZ_BSYN01000006.1"/>
</dbReference>
<dbReference type="Proteomes" id="UP000198828">
    <property type="component" value="Unassembled WGS sequence"/>
</dbReference>
<evidence type="ECO:0000313" key="3">
    <source>
        <dbReference type="Proteomes" id="UP000198828"/>
    </source>
</evidence>
<evidence type="ECO:0000313" key="2">
    <source>
        <dbReference type="EMBL" id="SDX46690.1"/>
    </source>
</evidence>
<evidence type="ECO:0000259" key="1">
    <source>
        <dbReference type="PROSITE" id="PS51186"/>
    </source>
</evidence>
<dbReference type="Pfam" id="PF00583">
    <property type="entry name" value="Acetyltransf_1"/>
    <property type="match status" value="1"/>
</dbReference>
<name>A0A1H3BXN0_9FIRM</name>
<dbReference type="AlphaFoldDB" id="A0A1H3BXN0"/>
<dbReference type="SUPFAM" id="SSF55729">
    <property type="entry name" value="Acyl-CoA N-acyltransferases (Nat)"/>
    <property type="match status" value="1"/>
</dbReference>
<dbReference type="InterPro" id="IPR000182">
    <property type="entry name" value="GNAT_dom"/>
</dbReference>
<keyword evidence="3" id="KW-1185">Reference proteome</keyword>
<dbReference type="CDD" id="cd04301">
    <property type="entry name" value="NAT_SF"/>
    <property type="match status" value="1"/>
</dbReference>
<dbReference type="InterPro" id="IPR016181">
    <property type="entry name" value="Acyl_CoA_acyltransferase"/>
</dbReference>
<proteinExistence type="predicted"/>